<proteinExistence type="predicted"/>
<gene>
    <name evidence="2" type="ORF">D9V37_18225</name>
</gene>
<accession>A0A3L8NZQ2</accession>
<name>A0A3L8NZQ2_9ACTN</name>
<protein>
    <submittedName>
        <fullName evidence="2">Uncharacterized protein</fullName>
    </submittedName>
</protein>
<evidence type="ECO:0000313" key="2">
    <source>
        <dbReference type="EMBL" id="RLV48033.1"/>
    </source>
</evidence>
<evidence type="ECO:0000313" key="3">
    <source>
        <dbReference type="Proteomes" id="UP000281708"/>
    </source>
</evidence>
<keyword evidence="3" id="KW-1185">Reference proteome</keyword>
<sequence length="183" mass="20283">MGTYRTLTKVPAPSLTAQVAESGDQAAGLHVRRSAELLEPSVAKVVEQRRGEDRYVVCLESVELFVAEVLTDAGRAGLDVSRAARILWAFSHRFSWVESRSRLRRSAQRHLDVEQVPATDRVYLDLRIAAGGPCRCRARPVRGRRASRTGPGSAAPARRRRRLREPFRGGAVGPLRPRPRPGD</sequence>
<organism evidence="2 3">
    <name type="scientific">Nocardioides mangrovicus</name>
    <dbReference type="NCBI Taxonomy" id="2478913"/>
    <lineage>
        <taxon>Bacteria</taxon>
        <taxon>Bacillati</taxon>
        <taxon>Actinomycetota</taxon>
        <taxon>Actinomycetes</taxon>
        <taxon>Propionibacteriales</taxon>
        <taxon>Nocardioidaceae</taxon>
        <taxon>Nocardioides</taxon>
    </lineage>
</organism>
<dbReference type="Proteomes" id="UP000281708">
    <property type="component" value="Unassembled WGS sequence"/>
</dbReference>
<dbReference type="RefSeq" id="WP_121807539.1">
    <property type="nucleotide sequence ID" value="NZ_RDBE01000010.1"/>
</dbReference>
<evidence type="ECO:0000256" key="1">
    <source>
        <dbReference type="SAM" id="MobiDB-lite"/>
    </source>
</evidence>
<comment type="caution">
    <text evidence="2">The sequence shown here is derived from an EMBL/GenBank/DDBJ whole genome shotgun (WGS) entry which is preliminary data.</text>
</comment>
<dbReference type="EMBL" id="RDBE01000010">
    <property type="protein sequence ID" value="RLV48033.1"/>
    <property type="molecule type" value="Genomic_DNA"/>
</dbReference>
<reference evidence="2 3" key="1">
    <citation type="submission" date="2018-10" db="EMBL/GenBank/DDBJ databases">
        <title>Marmoricola sp. 4Q3S-7 whole genome shotgun sequence.</title>
        <authorList>
            <person name="Li F."/>
        </authorList>
    </citation>
    <scope>NUCLEOTIDE SEQUENCE [LARGE SCALE GENOMIC DNA]</scope>
    <source>
        <strain evidence="2 3">4Q3S-7</strain>
    </source>
</reference>
<dbReference type="AlphaFoldDB" id="A0A3L8NZQ2"/>
<feature type="region of interest" description="Disordered" evidence="1">
    <location>
        <begin position="139"/>
        <end position="183"/>
    </location>
</feature>